<name>A0A852YJC6_9MICO</name>
<dbReference type="InterPro" id="IPR035940">
    <property type="entry name" value="CAP_sf"/>
</dbReference>
<reference evidence="2 3" key="1">
    <citation type="submission" date="2020-07" db="EMBL/GenBank/DDBJ databases">
        <title>Sequencing the genomes of 1000 actinobacteria strains.</title>
        <authorList>
            <person name="Klenk H.-P."/>
        </authorList>
    </citation>
    <scope>NUCLEOTIDE SEQUENCE [LARGE SCALE GENOMIC DNA]</scope>
    <source>
        <strain evidence="2 3">DSM 23141</strain>
    </source>
</reference>
<dbReference type="InterPro" id="IPR013207">
    <property type="entry name" value="LGFP"/>
</dbReference>
<organism evidence="2 3">
    <name type="scientific">Schumannella luteola</name>
    <dbReference type="NCBI Taxonomy" id="472059"/>
    <lineage>
        <taxon>Bacteria</taxon>
        <taxon>Bacillati</taxon>
        <taxon>Actinomycetota</taxon>
        <taxon>Actinomycetes</taxon>
        <taxon>Micrococcales</taxon>
        <taxon>Microbacteriaceae</taxon>
        <taxon>Schumannella</taxon>
    </lineage>
</organism>
<gene>
    <name evidence="2" type="ORF">BJ979_000495</name>
</gene>
<dbReference type="PANTHER" id="PTHR31157">
    <property type="entry name" value="SCP DOMAIN-CONTAINING PROTEIN"/>
    <property type="match status" value="1"/>
</dbReference>
<proteinExistence type="predicted"/>
<protein>
    <submittedName>
        <fullName evidence="2">Uncharacterized protein YkwD</fullName>
    </submittedName>
</protein>
<evidence type="ECO:0000259" key="1">
    <source>
        <dbReference type="SMART" id="SM00198"/>
    </source>
</evidence>
<dbReference type="Pfam" id="PF08310">
    <property type="entry name" value="LGFP"/>
    <property type="match status" value="3"/>
</dbReference>
<dbReference type="Gene3D" id="3.40.33.10">
    <property type="entry name" value="CAP"/>
    <property type="match status" value="1"/>
</dbReference>
<dbReference type="CDD" id="cd05379">
    <property type="entry name" value="CAP_bacterial"/>
    <property type="match status" value="1"/>
</dbReference>
<dbReference type="SUPFAM" id="SSF55797">
    <property type="entry name" value="PR-1-like"/>
    <property type="match status" value="1"/>
</dbReference>
<dbReference type="SMART" id="SM00198">
    <property type="entry name" value="SCP"/>
    <property type="match status" value="1"/>
</dbReference>
<dbReference type="InterPro" id="IPR014044">
    <property type="entry name" value="CAP_dom"/>
</dbReference>
<dbReference type="RefSeq" id="WP_179564853.1">
    <property type="nucleotide sequence ID" value="NZ_JACBZY010000001.1"/>
</dbReference>
<evidence type="ECO:0000313" key="3">
    <source>
        <dbReference type="Proteomes" id="UP000553888"/>
    </source>
</evidence>
<comment type="caution">
    <text evidence="2">The sequence shown here is derived from an EMBL/GenBank/DDBJ whole genome shotgun (WGS) entry which is preliminary data.</text>
</comment>
<keyword evidence="3" id="KW-1185">Reference proteome</keyword>
<feature type="domain" description="SCP" evidence="1">
    <location>
        <begin position="54"/>
        <end position="172"/>
    </location>
</feature>
<accession>A0A852YJC6</accession>
<sequence>MSAVIEARPIHPTREGRRRWTTTAAAALIGLAALVAGLLVAAPANAALPVPKEQIIQRILDETNAIRASVGAAPLVLNSSINVVAENWSRQQAAAGVMSHNPNYASQIPGGWRAAGENVAYGYRYTEVTTAWRNSPGHYKNMVGDYTDIGIGVAEAADGSLYYTQNFAKYPGTVVYPVDDRLKSYWDAKGGASGVVGRATGSPVTVANGWYQAFAGGHIFVGPPGTFFVANNGYLAAYVNAGGPGGSLGWPSGEQTCTTEYRCAQSFTGATISTSPSFGTRYIWSGLRDYWLASGGIGGSLGPAAGDQGYAQGPAGAGWYQAFQGGYVVLSAAGGTQFLPYSTVLSFWLASGGGASGLGWPTGGYSCGGSGCAQQFSGGVIASSVYGAQLISGGFVSEWANRGGINGALGAPVSGLRGSAAPNLGWAQGFAGGTLTVSSASGARIVPWGPGQQIWSAAGEQNGFGWPSTDRTCASGVCQQGFGSAIIFESKNGAFATYGGIAAIWRQQGGMTTLGAPVGGTRYSTDNGGGFAQHFDGGIITHSNAGGPQYTPYGAIVGAWYKYGAEATWMGWPAGPQTCDTNRNCTQKFQNATARSDANGGVAFTRS</sequence>
<dbReference type="Proteomes" id="UP000553888">
    <property type="component" value="Unassembled WGS sequence"/>
</dbReference>
<dbReference type="PANTHER" id="PTHR31157:SF1">
    <property type="entry name" value="SCP DOMAIN-CONTAINING PROTEIN"/>
    <property type="match status" value="1"/>
</dbReference>
<dbReference type="EMBL" id="JACBZY010000001">
    <property type="protein sequence ID" value="NYG97869.1"/>
    <property type="molecule type" value="Genomic_DNA"/>
</dbReference>
<dbReference type="AlphaFoldDB" id="A0A852YJC6"/>
<evidence type="ECO:0000313" key="2">
    <source>
        <dbReference type="EMBL" id="NYG97869.1"/>
    </source>
</evidence>
<dbReference type="Pfam" id="PF00188">
    <property type="entry name" value="CAP"/>
    <property type="match status" value="1"/>
</dbReference>